<dbReference type="PANTHER" id="PTHR14102:SF12">
    <property type="entry name" value="CDNA SEQUENCE BC034090"/>
    <property type="match status" value="1"/>
</dbReference>
<dbReference type="Proteomes" id="UP000504627">
    <property type="component" value="Unplaced"/>
</dbReference>
<feature type="compositionally biased region" description="Low complexity" evidence="1">
    <location>
        <begin position="713"/>
        <end position="726"/>
    </location>
</feature>
<feature type="region of interest" description="Disordered" evidence="1">
    <location>
        <begin position="14"/>
        <end position="34"/>
    </location>
</feature>
<feature type="compositionally biased region" description="Basic and acidic residues" evidence="1">
    <location>
        <begin position="644"/>
        <end position="653"/>
    </location>
</feature>
<name>A0A7R5KSV3_9PASS</name>
<gene>
    <name evidence="4" type="primary">KIAA1614</name>
</gene>
<evidence type="ECO:0000256" key="1">
    <source>
        <dbReference type="SAM" id="MobiDB-lite"/>
    </source>
</evidence>
<dbReference type="AlphaFoldDB" id="A0A7R5KSV3"/>
<feature type="region of interest" description="Disordered" evidence="1">
    <location>
        <begin position="90"/>
        <end position="272"/>
    </location>
</feature>
<feature type="compositionally biased region" description="Low complexity" evidence="1">
    <location>
        <begin position="483"/>
        <end position="498"/>
    </location>
</feature>
<feature type="compositionally biased region" description="Basic and acidic residues" evidence="1">
    <location>
        <begin position="238"/>
        <end position="250"/>
    </location>
</feature>
<dbReference type="PANTHER" id="PTHR14102">
    <property type="entry name" value="PAR-6-RELATED"/>
    <property type="match status" value="1"/>
</dbReference>
<dbReference type="InterPro" id="IPR032756">
    <property type="entry name" value="DUF4685"/>
</dbReference>
<evidence type="ECO:0000313" key="3">
    <source>
        <dbReference type="Proteomes" id="UP000504627"/>
    </source>
</evidence>
<feature type="compositionally biased region" description="Polar residues" evidence="1">
    <location>
        <begin position="661"/>
        <end position="687"/>
    </location>
</feature>
<dbReference type="Pfam" id="PF15737">
    <property type="entry name" value="DUF4685"/>
    <property type="match status" value="1"/>
</dbReference>
<dbReference type="GO" id="GO:0007163">
    <property type="term" value="P:establishment or maintenance of cell polarity"/>
    <property type="evidence" value="ECO:0007669"/>
    <property type="project" value="TreeGrafter"/>
</dbReference>
<dbReference type="GO" id="GO:0005938">
    <property type="term" value="C:cell cortex"/>
    <property type="evidence" value="ECO:0007669"/>
    <property type="project" value="TreeGrafter"/>
</dbReference>
<feature type="compositionally biased region" description="Basic residues" evidence="1">
    <location>
        <begin position="155"/>
        <end position="164"/>
    </location>
</feature>
<feature type="region of interest" description="Disordered" evidence="1">
    <location>
        <begin position="360"/>
        <end position="415"/>
    </location>
</feature>
<evidence type="ECO:0000313" key="4">
    <source>
        <dbReference type="RefSeq" id="XP_039240097.1"/>
    </source>
</evidence>
<feature type="compositionally biased region" description="Low complexity" evidence="1">
    <location>
        <begin position="376"/>
        <end position="393"/>
    </location>
</feature>
<feature type="compositionally biased region" description="Polar residues" evidence="1">
    <location>
        <begin position="762"/>
        <end position="772"/>
    </location>
</feature>
<evidence type="ECO:0000259" key="2">
    <source>
        <dbReference type="PROSITE" id="PS50106"/>
    </source>
</evidence>
<protein>
    <submittedName>
        <fullName evidence="4">Uncharacterized protein KIAA1614 homolog</fullName>
    </submittedName>
</protein>
<keyword evidence="3" id="KW-1185">Reference proteome</keyword>
<dbReference type="SMART" id="SM00228">
    <property type="entry name" value="PDZ"/>
    <property type="match status" value="1"/>
</dbReference>
<proteinExistence type="predicted"/>
<accession>A0A7R5KSV3</accession>
<feature type="region of interest" description="Disordered" evidence="1">
    <location>
        <begin position="432"/>
        <end position="531"/>
    </location>
</feature>
<feature type="domain" description="PDZ" evidence="2">
    <location>
        <begin position="970"/>
        <end position="1040"/>
    </location>
</feature>
<dbReference type="FunFam" id="2.30.42.10:FF:000215">
    <property type="entry name" value="uncharacterized protein KIAA1614 homolog"/>
    <property type="match status" value="1"/>
</dbReference>
<feature type="compositionally biased region" description="Basic and acidic residues" evidence="1">
    <location>
        <begin position="406"/>
        <end position="415"/>
    </location>
</feature>
<dbReference type="RefSeq" id="XP_039240097.1">
    <property type="nucleotide sequence ID" value="XM_039384163.1"/>
</dbReference>
<dbReference type="InterPro" id="IPR001478">
    <property type="entry name" value="PDZ"/>
</dbReference>
<dbReference type="GeneID" id="113998150"/>
<dbReference type="Gene3D" id="2.30.42.10">
    <property type="match status" value="1"/>
</dbReference>
<feature type="compositionally biased region" description="Pro residues" evidence="1">
    <location>
        <begin position="195"/>
        <end position="205"/>
    </location>
</feature>
<feature type="compositionally biased region" description="Basic and acidic residues" evidence="1">
    <location>
        <begin position="566"/>
        <end position="576"/>
    </location>
</feature>
<sequence length="1058" mass="110665">MPARCQCSGWVAGRPRAVPPPYPPPPRAHSGAIAGIFPPSQVSPSLQSLGQVGDALCGGTGGVLWRARAVWGSPTHPPLAFLSAGLMEGSSPAEARHVPRPPRQHSQSGSRTPLERPEAAHGSHTVLESKVKALKEKRGGGRPGTPAATPERSSPKKPRPRRGKPGVDVAAVEPQAQLRTYLTDGLLDGGEPVDGSPPAPAPRPGTPGLWRVPAHRADVLGGTELLQDKGSRSRRSASLRERHSRDEEARTAPWDRGGPSVSPPAAEGWERLSLSERVERNRRLLQEVLGLAAPEMPASDGDWDSGVSLQDAEGCRAFVPGQELELSPRHEQAKQLLQRARMKARTNPLRASHDILLLPTALPHPREPSGRPSVAPRDGGSLSDSSSGESSCGRPRRPRGPSPSRVRFEDESARDAEVRYLERLQLRHRRALGSALSSPEPAGSRQPGDGAGQPRARSGDLVAGGKCSACGSFLGAAPGRGTDAQAAADAAQSSPAAQRSIPGDSRGPNAAQTEPKIRPLGPGGSPLWILPSRQRIHTEKIKETYIGDVTYIDEVDSALESTDTSDGCRTDSEEAGPRSPHLRGHRDPRTRGHRAPRATPPPETRARKGTCVASGGSHAEDGGISGGAKNQTGAVCPPPPRRASSREDGEPHRYLGGSKGVGSTTHPPQQPSESLDPSSQLRSSTPIPGTHLPAPPPIKKACSQVPCRKALFSSGSRRASSQGSQGPERNAGSAASPQPGGTEGRRSPCSPRWLPGSPLRALSTNNCNNTHGQDAPGAGRGAVSHPTAGPATPVPQEAAHPPGEGAGTPGVQQQQQQQHPAGSAAHGEPGRPASRKGSSASASGLKKLLCSLSQSTKERLGRFRCYSMEQLPAPGSSPSGGPGMKKSPSLQSLQLVSPFCQPQKASSIQSLHPLLGKAPRASAYLLPQTTADRKGGSGPRRSLSVEDIGAPGRLRAVGRVVEVFPDGTSQLELQRPPNGAFGFSVTSGHGRPDTGVYVQEMADAGTAKLYAGLLGVGDEILQVNGAAVSGLGLPRIRELLLQADTLSLRVLRHRPPPR</sequence>
<dbReference type="SUPFAM" id="SSF50156">
    <property type="entry name" value="PDZ domain-like"/>
    <property type="match status" value="1"/>
</dbReference>
<dbReference type="GO" id="GO:0016324">
    <property type="term" value="C:apical plasma membrane"/>
    <property type="evidence" value="ECO:0007669"/>
    <property type="project" value="TreeGrafter"/>
</dbReference>
<dbReference type="InterPro" id="IPR036034">
    <property type="entry name" value="PDZ_sf"/>
</dbReference>
<dbReference type="Pfam" id="PF00595">
    <property type="entry name" value="PDZ"/>
    <property type="match status" value="1"/>
</dbReference>
<dbReference type="CTD" id="57710"/>
<feature type="compositionally biased region" description="Pro residues" evidence="1">
    <location>
        <begin position="17"/>
        <end position="27"/>
    </location>
</feature>
<feature type="compositionally biased region" description="Basic and acidic residues" evidence="1">
    <location>
        <begin position="113"/>
        <end position="139"/>
    </location>
</feature>
<dbReference type="GO" id="GO:0005634">
    <property type="term" value="C:nucleus"/>
    <property type="evidence" value="ECO:0007669"/>
    <property type="project" value="TreeGrafter"/>
</dbReference>
<dbReference type="GO" id="GO:0060341">
    <property type="term" value="P:regulation of cellular localization"/>
    <property type="evidence" value="ECO:0007669"/>
    <property type="project" value="TreeGrafter"/>
</dbReference>
<reference evidence="4" key="1">
    <citation type="submission" date="2025-08" db="UniProtKB">
        <authorList>
            <consortium name="RefSeq"/>
        </authorList>
    </citation>
    <scope>IDENTIFICATION</scope>
    <source>
        <tissue evidence="4">Muscle</tissue>
    </source>
</reference>
<dbReference type="InParanoid" id="A0A7R5KSV3"/>
<feature type="region of interest" description="Disordered" evidence="1">
    <location>
        <begin position="557"/>
        <end position="843"/>
    </location>
</feature>
<dbReference type="InterPro" id="IPR051741">
    <property type="entry name" value="PAR6_homolog"/>
</dbReference>
<dbReference type="GO" id="GO:0007098">
    <property type="term" value="P:centrosome cycle"/>
    <property type="evidence" value="ECO:0007669"/>
    <property type="project" value="TreeGrafter"/>
</dbReference>
<organism evidence="3 4">
    <name type="scientific">Pipra filicauda</name>
    <name type="common">Wire-tailed manakin</name>
    <dbReference type="NCBI Taxonomy" id="649802"/>
    <lineage>
        <taxon>Eukaryota</taxon>
        <taxon>Metazoa</taxon>
        <taxon>Chordata</taxon>
        <taxon>Craniata</taxon>
        <taxon>Vertebrata</taxon>
        <taxon>Euteleostomi</taxon>
        <taxon>Archelosauria</taxon>
        <taxon>Archosauria</taxon>
        <taxon>Dinosauria</taxon>
        <taxon>Saurischia</taxon>
        <taxon>Theropoda</taxon>
        <taxon>Coelurosauria</taxon>
        <taxon>Aves</taxon>
        <taxon>Neognathae</taxon>
        <taxon>Neoaves</taxon>
        <taxon>Telluraves</taxon>
        <taxon>Australaves</taxon>
        <taxon>Passeriformes</taxon>
        <taxon>Pipridae</taxon>
        <taxon>Pipra</taxon>
    </lineage>
</organism>
<dbReference type="PROSITE" id="PS50106">
    <property type="entry name" value="PDZ"/>
    <property type="match status" value="1"/>
</dbReference>